<dbReference type="Pfam" id="PF13548">
    <property type="entry name" value="DUF4126"/>
    <property type="match status" value="1"/>
</dbReference>
<evidence type="ECO:0000256" key="1">
    <source>
        <dbReference type="SAM" id="Phobius"/>
    </source>
</evidence>
<proteinExistence type="predicted"/>
<name>A0A8J3VPN1_9ACTN</name>
<keyword evidence="1" id="KW-1133">Transmembrane helix</keyword>
<gene>
    <name evidence="3" type="ORF">Raf01_16550</name>
</gene>
<dbReference type="AlphaFoldDB" id="A0A8J3VPN1"/>
<dbReference type="Proteomes" id="UP000642748">
    <property type="component" value="Unassembled WGS sequence"/>
</dbReference>
<keyword evidence="4" id="KW-1185">Reference proteome</keyword>
<feature type="domain" description="DUF4126" evidence="2">
    <location>
        <begin position="9"/>
        <end position="190"/>
    </location>
</feature>
<protein>
    <recommendedName>
        <fullName evidence="2">DUF4126 domain-containing protein</fullName>
    </recommendedName>
</protein>
<evidence type="ECO:0000313" key="4">
    <source>
        <dbReference type="Proteomes" id="UP000642748"/>
    </source>
</evidence>
<feature type="transmembrane region" description="Helical" evidence="1">
    <location>
        <begin position="165"/>
        <end position="188"/>
    </location>
</feature>
<organism evidence="3 4">
    <name type="scientific">Rugosimonospora africana</name>
    <dbReference type="NCBI Taxonomy" id="556532"/>
    <lineage>
        <taxon>Bacteria</taxon>
        <taxon>Bacillati</taxon>
        <taxon>Actinomycetota</taxon>
        <taxon>Actinomycetes</taxon>
        <taxon>Micromonosporales</taxon>
        <taxon>Micromonosporaceae</taxon>
        <taxon>Rugosimonospora</taxon>
    </lineage>
</organism>
<feature type="transmembrane region" description="Helical" evidence="1">
    <location>
        <begin position="44"/>
        <end position="63"/>
    </location>
</feature>
<dbReference type="EMBL" id="BONZ01000015">
    <property type="protein sequence ID" value="GIH13483.1"/>
    <property type="molecule type" value="Genomic_DNA"/>
</dbReference>
<reference evidence="3" key="1">
    <citation type="submission" date="2021-01" db="EMBL/GenBank/DDBJ databases">
        <title>Whole genome shotgun sequence of Rugosimonospora africana NBRC 104875.</title>
        <authorList>
            <person name="Komaki H."/>
            <person name="Tamura T."/>
        </authorList>
    </citation>
    <scope>NUCLEOTIDE SEQUENCE</scope>
    <source>
        <strain evidence="3">NBRC 104875</strain>
    </source>
</reference>
<evidence type="ECO:0000313" key="3">
    <source>
        <dbReference type="EMBL" id="GIH13483.1"/>
    </source>
</evidence>
<dbReference type="InterPro" id="IPR025196">
    <property type="entry name" value="DUF4126"/>
</dbReference>
<feature type="transmembrane region" description="Helical" evidence="1">
    <location>
        <begin position="12"/>
        <end position="32"/>
    </location>
</feature>
<sequence length="225" mass="23690">MLDVVLEALTGLGLSASAGLNAYIPLLALGLLDRYTGLVDLPASWQWLSNGWVLAILLVLLAIEVVADKVPVMDHVNDVVHTVIRPTAGGLSFGAASGAKTEMVTDPGSFFSSHQWVPVAVGALVALCVHGVKATARPVINVSTLGFGAPVASTIEDVFSTAMSLVAIVLPVLIVVFVAAIVAFFVWVRRRRRRRKLEKAARRAAAAGPADTLRLPADPGTGLRR</sequence>
<comment type="caution">
    <text evidence="3">The sequence shown here is derived from an EMBL/GenBank/DDBJ whole genome shotgun (WGS) entry which is preliminary data.</text>
</comment>
<accession>A0A8J3VPN1</accession>
<keyword evidence="1" id="KW-0472">Membrane</keyword>
<evidence type="ECO:0000259" key="2">
    <source>
        <dbReference type="Pfam" id="PF13548"/>
    </source>
</evidence>
<keyword evidence="1" id="KW-0812">Transmembrane</keyword>